<dbReference type="EC" id="2.7.7.6" evidence="5"/>
<dbReference type="AlphaFoldDB" id="A0A0R2CIC3"/>
<evidence type="ECO:0000256" key="3">
    <source>
        <dbReference type="ARBA" id="ARBA00022695"/>
    </source>
</evidence>
<organism evidence="6 7">
    <name type="scientific">Lacticaseibacillus thailandensis DSM 22698 = JCM 13996</name>
    <dbReference type="NCBI Taxonomy" id="1423810"/>
    <lineage>
        <taxon>Bacteria</taxon>
        <taxon>Bacillati</taxon>
        <taxon>Bacillota</taxon>
        <taxon>Bacilli</taxon>
        <taxon>Lactobacillales</taxon>
        <taxon>Lactobacillaceae</taxon>
        <taxon>Lacticaseibacillus</taxon>
    </lineage>
</organism>
<keyword evidence="4 5" id="KW-0804">Transcription</keyword>
<dbReference type="GO" id="GO:0006351">
    <property type="term" value="P:DNA-templated transcription"/>
    <property type="evidence" value="ECO:0007669"/>
    <property type="project" value="UniProtKB-UniRule"/>
</dbReference>
<dbReference type="InterPro" id="IPR009907">
    <property type="entry name" value="RpoY"/>
</dbReference>
<sequence length="70" mass="8406">MIYKVLYQPSRLENPMRENTVALYLEADSERAARKLLEENTDYNIELIQPLEGKFLEYEQQSDNYKLTEF</sequence>
<comment type="function">
    <text evidence="5">A non-essential component of RNA polymerase (RNAP).</text>
</comment>
<comment type="similarity">
    <text evidence="5">Belongs to the RNA polymerase subunit epsilon family.</text>
</comment>
<dbReference type="GO" id="GO:0003899">
    <property type="term" value="F:DNA-directed RNA polymerase activity"/>
    <property type="evidence" value="ECO:0007669"/>
    <property type="project" value="UniProtKB-UniRule"/>
</dbReference>
<dbReference type="Pfam" id="PF07288">
    <property type="entry name" value="RpoY"/>
    <property type="match status" value="1"/>
</dbReference>
<keyword evidence="2 5" id="KW-0808">Transferase</keyword>
<keyword evidence="7" id="KW-1185">Reference proteome</keyword>
<evidence type="ECO:0000256" key="4">
    <source>
        <dbReference type="ARBA" id="ARBA00023163"/>
    </source>
</evidence>
<dbReference type="STRING" id="1423810.FD19_GL000279"/>
<accession>A0A0R2CIC3</accession>
<keyword evidence="3 5" id="KW-0548">Nucleotidyltransferase</keyword>
<comment type="caution">
    <text evidence="6">The sequence shown here is derived from an EMBL/GenBank/DDBJ whole genome shotgun (WGS) entry which is preliminary data.</text>
</comment>
<dbReference type="EMBL" id="AYZK01000001">
    <property type="protein sequence ID" value="KRM87996.1"/>
    <property type="molecule type" value="Genomic_DNA"/>
</dbReference>
<dbReference type="Gene3D" id="3.10.20.730">
    <property type="entry name" value="RNAP, epsilon subunit-like"/>
    <property type="match status" value="1"/>
</dbReference>
<dbReference type="RefSeq" id="WP_054749339.1">
    <property type="nucleotide sequence ID" value="NZ_AYZK01000001.1"/>
</dbReference>
<evidence type="ECO:0000313" key="7">
    <source>
        <dbReference type="Proteomes" id="UP000051789"/>
    </source>
</evidence>
<dbReference type="PATRIC" id="fig|1423810.4.peg.282"/>
<evidence type="ECO:0000256" key="2">
    <source>
        <dbReference type="ARBA" id="ARBA00022679"/>
    </source>
</evidence>
<protein>
    <recommendedName>
        <fullName evidence="5">DNA-directed RNA polymerase subunit epsilon</fullName>
        <shortName evidence="5">RNAP epsilon subunit</shortName>
        <ecNumber evidence="5">2.7.7.6</ecNumber>
    </recommendedName>
    <alternativeName>
        <fullName evidence="5">RNA polymerase epsilon subunit</fullName>
    </alternativeName>
    <alternativeName>
        <fullName evidence="5">Transcriptase subunit epsilon</fullName>
    </alternativeName>
</protein>
<evidence type="ECO:0000256" key="5">
    <source>
        <dbReference type="HAMAP-Rule" id="MF_01553"/>
    </source>
</evidence>
<name>A0A0R2CIC3_9LACO</name>
<dbReference type="NCBIfam" id="NF010188">
    <property type="entry name" value="PRK13667.1"/>
    <property type="match status" value="1"/>
</dbReference>
<evidence type="ECO:0000256" key="1">
    <source>
        <dbReference type="ARBA" id="ARBA00022478"/>
    </source>
</evidence>
<comment type="subunit">
    <text evidence="5">RNAP is composed of a core of 2 alpha, a beta and a beta' subunit. The core is associated with a delta subunit, and at least one of epsilon or omega. When a sigma factor is associated with the core the holoenzyme is formed, which can initiate transcription.</text>
</comment>
<reference evidence="6 7" key="1">
    <citation type="journal article" date="2015" name="Genome Announc.">
        <title>Expanding the biotechnology potential of lactobacilli through comparative genomics of 213 strains and associated genera.</title>
        <authorList>
            <person name="Sun Z."/>
            <person name="Harris H.M."/>
            <person name="McCann A."/>
            <person name="Guo C."/>
            <person name="Argimon S."/>
            <person name="Zhang W."/>
            <person name="Yang X."/>
            <person name="Jeffery I.B."/>
            <person name="Cooney J.C."/>
            <person name="Kagawa T.F."/>
            <person name="Liu W."/>
            <person name="Song Y."/>
            <person name="Salvetti E."/>
            <person name="Wrobel A."/>
            <person name="Rasinkangas P."/>
            <person name="Parkhill J."/>
            <person name="Rea M.C."/>
            <person name="O'Sullivan O."/>
            <person name="Ritari J."/>
            <person name="Douillard F.P."/>
            <person name="Paul Ross R."/>
            <person name="Yang R."/>
            <person name="Briner A.E."/>
            <person name="Felis G.E."/>
            <person name="de Vos W.M."/>
            <person name="Barrangou R."/>
            <person name="Klaenhammer T.R."/>
            <person name="Caufield P.W."/>
            <person name="Cui Y."/>
            <person name="Zhang H."/>
            <person name="O'Toole P.W."/>
        </authorList>
    </citation>
    <scope>NUCLEOTIDE SEQUENCE [LARGE SCALE GENOMIC DNA]</scope>
    <source>
        <strain evidence="6 7">DSM 22698</strain>
    </source>
</reference>
<keyword evidence="1 5" id="KW-0240">DNA-directed RNA polymerase</keyword>
<dbReference type="OrthoDB" id="2147503at2"/>
<evidence type="ECO:0000313" key="6">
    <source>
        <dbReference type="EMBL" id="KRM87996.1"/>
    </source>
</evidence>
<dbReference type="HAMAP" id="MF_01553">
    <property type="entry name" value="RNApol_bact_RpoY"/>
    <property type="match status" value="1"/>
</dbReference>
<dbReference type="Proteomes" id="UP000051789">
    <property type="component" value="Unassembled WGS sequence"/>
</dbReference>
<proteinExistence type="inferred from homology"/>
<comment type="catalytic activity">
    <reaction evidence="5">
        <text>RNA(n) + a ribonucleoside 5'-triphosphate = RNA(n+1) + diphosphate</text>
        <dbReference type="Rhea" id="RHEA:21248"/>
        <dbReference type="Rhea" id="RHEA-COMP:14527"/>
        <dbReference type="Rhea" id="RHEA-COMP:17342"/>
        <dbReference type="ChEBI" id="CHEBI:33019"/>
        <dbReference type="ChEBI" id="CHEBI:61557"/>
        <dbReference type="ChEBI" id="CHEBI:140395"/>
        <dbReference type="EC" id="2.7.7.6"/>
    </reaction>
</comment>
<dbReference type="GO" id="GO:0000428">
    <property type="term" value="C:DNA-directed RNA polymerase complex"/>
    <property type="evidence" value="ECO:0007669"/>
    <property type="project" value="UniProtKB-KW"/>
</dbReference>
<dbReference type="GO" id="GO:0003677">
    <property type="term" value="F:DNA binding"/>
    <property type="evidence" value="ECO:0007669"/>
    <property type="project" value="UniProtKB-UniRule"/>
</dbReference>
<gene>
    <name evidence="5" type="primary">rpoY</name>
    <name evidence="6" type="ORF">FD19_GL000279</name>
</gene>